<proteinExistence type="predicted"/>
<evidence type="ECO:0000313" key="2">
    <source>
        <dbReference type="Proteomes" id="UP000308600"/>
    </source>
</evidence>
<dbReference type="EMBL" id="ML208508">
    <property type="protein sequence ID" value="TFK63716.1"/>
    <property type="molecule type" value="Genomic_DNA"/>
</dbReference>
<accession>A0ACD3ADV9</accession>
<sequence length="172" mass="18219">MSAPKSLQIGVMLEAVQLSDVIGIDIFGSISKVYMEPIAAFYATEHPDLAALLPQLAPEITLHYIASTLEVSHFTPGIGLGFVPTTTYATCPHDLDILIIGGPLPTHMPADSTKFIKDVAENGKTVVMSVCTGGMWLAKSGVLKGKKATAQRGVLPLLKTVHPEVGRDVVSI</sequence>
<keyword evidence="2" id="KW-1185">Reference proteome</keyword>
<evidence type="ECO:0000313" key="1">
    <source>
        <dbReference type="EMBL" id="TFK63716.1"/>
    </source>
</evidence>
<dbReference type="Proteomes" id="UP000308600">
    <property type="component" value="Unassembled WGS sequence"/>
</dbReference>
<reference evidence="1 2" key="1">
    <citation type="journal article" date="2019" name="Nat. Ecol. Evol.">
        <title>Megaphylogeny resolves global patterns of mushroom evolution.</title>
        <authorList>
            <person name="Varga T."/>
            <person name="Krizsan K."/>
            <person name="Foldi C."/>
            <person name="Dima B."/>
            <person name="Sanchez-Garcia M."/>
            <person name="Sanchez-Ramirez S."/>
            <person name="Szollosi G.J."/>
            <person name="Szarkandi J.G."/>
            <person name="Papp V."/>
            <person name="Albert L."/>
            <person name="Andreopoulos W."/>
            <person name="Angelini C."/>
            <person name="Antonin V."/>
            <person name="Barry K.W."/>
            <person name="Bougher N.L."/>
            <person name="Buchanan P."/>
            <person name="Buyck B."/>
            <person name="Bense V."/>
            <person name="Catcheside P."/>
            <person name="Chovatia M."/>
            <person name="Cooper J."/>
            <person name="Damon W."/>
            <person name="Desjardin D."/>
            <person name="Finy P."/>
            <person name="Geml J."/>
            <person name="Haridas S."/>
            <person name="Hughes K."/>
            <person name="Justo A."/>
            <person name="Karasinski D."/>
            <person name="Kautmanova I."/>
            <person name="Kiss B."/>
            <person name="Kocsube S."/>
            <person name="Kotiranta H."/>
            <person name="LaButti K.M."/>
            <person name="Lechner B.E."/>
            <person name="Liimatainen K."/>
            <person name="Lipzen A."/>
            <person name="Lukacs Z."/>
            <person name="Mihaltcheva S."/>
            <person name="Morgado L.N."/>
            <person name="Niskanen T."/>
            <person name="Noordeloos M.E."/>
            <person name="Ohm R.A."/>
            <person name="Ortiz-Santana B."/>
            <person name="Ovrebo C."/>
            <person name="Racz N."/>
            <person name="Riley R."/>
            <person name="Savchenko A."/>
            <person name="Shiryaev A."/>
            <person name="Soop K."/>
            <person name="Spirin V."/>
            <person name="Szebenyi C."/>
            <person name="Tomsovsky M."/>
            <person name="Tulloss R.E."/>
            <person name="Uehling J."/>
            <person name="Grigoriev I.V."/>
            <person name="Vagvolgyi C."/>
            <person name="Papp T."/>
            <person name="Martin F.M."/>
            <person name="Miettinen O."/>
            <person name="Hibbett D.S."/>
            <person name="Nagy L.G."/>
        </authorList>
    </citation>
    <scope>NUCLEOTIDE SEQUENCE [LARGE SCALE GENOMIC DNA]</scope>
    <source>
        <strain evidence="1 2">NL-1719</strain>
    </source>
</reference>
<organism evidence="1 2">
    <name type="scientific">Pluteus cervinus</name>
    <dbReference type="NCBI Taxonomy" id="181527"/>
    <lineage>
        <taxon>Eukaryota</taxon>
        <taxon>Fungi</taxon>
        <taxon>Dikarya</taxon>
        <taxon>Basidiomycota</taxon>
        <taxon>Agaricomycotina</taxon>
        <taxon>Agaricomycetes</taxon>
        <taxon>Agaricomycetidae</taxon>
        <taxon>Agaricales</taxon>
        <taxon>Pluteineae</taxon>
        <taxon>Pluteaceae</taxon>
        <taxon>Pluteus</taxon>
    </lineage>
</organism>
<name>A0ACD3ADV9_9AGAR</name>
<gene>
    <name evidence="1" type="ORF">BDN72DRAFT_305378</name>
</gene>
<protein>
    <submittedName>
        <fullName evidence="1">Uncharacterized protein</fullName>
    </submittedName>
</protein>